<proteinExistence type="predicted"/>
<dbReference type="OrthoDB" id="660555at2759"/>
<organism evidence="1 2">
    <name type="scientific">Modicella reniformis</name>
    <dbReference type="NCBI Taxonomy" id="1440133"/>
    <lineage>
        <taxon>Eukaryota</taxon>
        <taxon>Fungi</taxon>
        <taxon>Fungi incertae sedis</taxon>
        <taxon>Mucoromycota</taxon>
        <taxon>Mortierellomycotina</taxon>
        <taxon>Mortierellomycetes</taxon>
        <taxon>Mortierellales</taxon>
        <taxon>Mortierellaceae</taxon>
        <taxon>Modicella</taxon>
    </lineage>
</organism>
<reference evidence="1" key="1">
    <citation type="journal article" date="2020" name="Fungal Divers.">
        <title>Resolving the Mortierellaceae phylogeny through synthesis of multi-gene phylogenetics and phylogenomics.</title>
        <authorList>
            <person name="Vandepol N."/>
            <person name="Liber J."/>
            <person name="Desiro A."/>
            <person name="Na H."/>
            <person name="Kennedy M."/>
            <person name="Barry K."/>
            <person name="Grigoriev I.V."/>
            <person name="Miller A.N."/>
            <person name="O'Donnell K."/>
            <person name="Stajich J.E."/>
            <person name="Bonito G."/>
        </authorList>
    </citation>
    <scope>NUCLEOTIDE SEQUENCE</scope>
    <source>
        <strain evidence="1">MES-2147</strain>
    </source>
</reference>
<evidence type="ECO:0000313" key="1">
    <source>
        <dbReference type="EMBL" id="KAF9943318.1"/>
    </source>
</evidence>
<name>A0A9P6LTK2_9FUNG</name>
<evidence type="ECO:0000313" key="2">
    <source>
        <dbReference type="Proteomes" id="UP000749646"/>
    </source>
</evidence>
<accession>A0A9P6LTK2</accession>
<feature type="non-terminal residue" evidence="1">
    <location>
        <position position="92"/>
    </location>
</feature>
<comment type="caution">
    <text evidence="1">The sequence shown here is derived from an EMBL/GenBank/DDBJ whole genome shotgun (WGS) entry which is preliminary data.</text>
</comment>
<gene>
    <name evidence="1" type="ORF">BGZ65_001107</name>
</gene>
<dbReference type="Proteomes" id="UP000749646">
    <property type="component" value="Unassembled WGS sequence"/>
</dbReference>
<keyword evidence="2" id="KW-1185">Reference proteome</keyword>
<dbReference type="EMBL" id="JAAAHW010009255">
    <property type="protein sequence ID" value="KAF9943318.1"/>
    <property type="molecule type" value="Genomic_DNA"/>
</dbReference>
<sequence length="92" mass="10438">MAKDNVLPVTNTSANTTDVSDDVMDIEACIDDPILAPLGRHVNKRNTSKRLDKDHIDIKVVHPSSSATFIQDRERESHMPVTSLILRRRRFD</sequence>
<dbReference type="AlphaFoldDB" id="A0A9P6LTK2"/>
<protein>
    <submittedName>
        <fullName evidence="1">Uncharacterized protein</fullName>
    </submittedName>
</protein>